<dbReference type="Gene3D" id="2.60.40.790">
    <property type="match status" value="2"/>
</dbReference>
<feature type="region of interest" description="Disordered" evidence="4">
    <location>
        <begin position="76"/>
        <end position="95"/>
    </location>
</feature>
<evidence type="ECO:0000256" key="3">
    <source>
        <dbReference type="RuleBase" id="RU003616"/>
    </source>
</evidence>
<evidence type="ECO:0000313" key="6">
    <source>
        <dbReference type="EMBL" id="KAF2127449.1"/>
    </source>
</evidence>
<dbReference type="InterPro" id="IPR031107">
    <property type="entry name" value="Small_HSP"/>
</dbReference>
<keyword evidence="7" id="KW-1185">Reference proteome</keyword>
<feature type="region of interest" description="Disordered" evidence="4">
    <location>
        <begin position="171"/>
        <end position="200"/>
    </location>
</feature>
<feature type="compositionally biased region" description="Polar residues" evidence="4">
    <location>
        <begin position="186"/>
        <end position="195"/>
    </location>
</feature>
<feature type="compositionally biased region" description="Polar residues" evidence="4">
    <location>
        <begin position="251"/>
        <end position="268"/>
    </location>
</feature>
<dbReference type="OrthoDB" id="1431247at2759"/>
<dbReference type="RefSeq" id="XP_033521838.1">
    <property type="nucleotide sequence ID" value="XM_033668597.1"/>
</dbReference>
<evidence type="ECO:0000256" key="4">
    <source>
        <dbReference type="SAM" id="MobiDB-lite"/>
    </source>
</evidence>
<dbReference type="SUPFAM" id="SSF49764">
    <property type="entry name" value="HSP20-like chaperones"/>
    <property type="match status" value="1"/>
</dbReference>
<dbReference type="InterPro" id="IPR002068">
    <property type="entry name" value="A-crystallin/Hsp20_dom"/>
</dbReference>
<gene>
    <name evidence="6" type="ORF">P153DRAFT_368741</name>
</gene>
<evidence type="ECO:0000259" key="5">
    <source>
        <dbReference type="PROSITE" id="PS01031"/>
    </source>
</evidence>
<dbReference type="CDD" id="cd06464">
    <property type="entry name" value="ACD_sHsps-like"/>
    <property type="match status" value="1"/>
</dbReference>
<proteinExistence type="inferred from homology"/>
<feature type="compositionally biased region" description="Basic and acidic residues" evidence="4">
    <location>
        <begin position="231"/>
        <end position="246"/>
    </location>
</feature>
<feature type="compositionally biased region" description="Basic and acidic residues" evidence="4">
    <location>
        <begin position="76"/>
        <end position="88"/>
    </location>
</feature>
<name>A0A6A6A6D9_9PLEO</name>
<dbReference type="InterPro" id="IPR008978">
    <property type="entry name" value="HSP20-like_chaperone"/>
</dbReference>
<feature type="compositionally biased region" description="Low complexity" evidence="4">
    <location>
        <begin position="218"/>
        <end position="228"/>
    </location>
</feature>
<dbReference type="Pfam" id="PF00011">
    <property type="entry name" value="HSP20"/>
    <property type="match status" value="1"/>
</dbReference>
<accession>A0A6A6A6D9</accession>
<keyword evidence="1" id="KW-0346">Stress response</keyword>
<dbReference type="EMBL" id="ML977511">
    <property type="protein sequence ID" value="KAF2127449.1"/>
    <property type="molecule type" value="Genomic_DNA"/>
</dbReference>
<dbReference type="GeneID" id="54409029"/>
<feature type="domain" description="SHSP" evidence="5">
    <location>
        <begin position="90"/>
        <end position="321"/>
    </location>
</feature>
<dbReference type="Proteomes" id="UP000799771">
    <property type="component" value="Unassembled WGS sequence"/>
</dbReference>
<protein>
    <submittedName>
        <fullName evidence="6">HSP20-like chaperone</fullName>
    </submittedName>
</protein>
<dbReference type="AlphaFoldDB" id="A0A6A6A6D9"/>
<dbReference type="PANTHER" id="PTHR11527">
    <property type="entry name" value="HEAT-SHOCK PROTEIN 20 FAMILY MEMBER"/>
    <property type="match status" value="1"/>
</dbReference>
<comment type="similarity">
    <text evidence="2 3">Belongs to the small heat shock protein (HSP20) family.</text>
</comment>
<sequence length="321" mass="35807">MAYFLMPRCAPSYQASQCNPFGSYAPVSRRPAYTYSVSRPQPHRPAYSSFNHFFSQVDELLSSIDREAQRQAQIEAQREAQREADRQQQQRQNALRARFAVSENGKGWQLDGDVHGFEQENISIEITDERTVKVVGNTEWRAEAEKQQEVAADQHLTEGHEDDKINDTSVANAETQSTLQSETETVRSATPSSSTESHKSYQAFVEDDFEDLGAEASSLFSAPSDPSSTTEPKDAESKEKSVDEAVKTGTVVAQQLQAESPAQPTQQRTENDDRVHGSFEQVFTFPERIDGTNVSATFKDGVLRITVPRASAPQIRRIALL</sequence>
<evidence type="ECO:0000313" key="7">
    <source>
        <dbReference type="Proteomes" id="UP000799771"/>
    </source>
</evidence>
<dbReference type="PROSITE" id="PS01031">
    <property type="entry name" value="SHSP"/>
    <property type="match status" value="1"/>
</dbReference>
<reference evidence="6" key="1">
    <citation type="journal article" date="2020" name="Stud. Mycol.">
        <title>101 Dothideomycetes genomes: a test case for predicting lifestyles and emergence of pathogens.</title>
        <authorList>
            <person name="Haridas S."/>
            <person name="Albert R."/>
            <person name="Binder M."/>
            <person name="Bloem J."/>
            <person name="Labutti K."/>
            <person name="Salamov A."/>
            <person name="Andreopoulos B."/>
            <person name="Baker S."/>
            <person name="Barry K."/>
            <person name="Bills G."/>
            <person name="Bluhm B."/>
            <person name="Cannon C."/>
            <person name="Castanera R."/>
            <person name="Culley D."/>
            <person name="Daum C."/>
            <person name="Ezra D."/>
            <person name="Gonzalez J."/>
            <person name="Henrissat B."/>
            <person name="Kuo A."/>
            <person name="Liang C."/>
            <person name="Lipzen A."/>
            <person name="Lutzoni F."/>
            <person name="Magnuson J."/>
            <person name="Mondo S."/>
            <person name="Nolan M."/>
            <person name="Ohm R."/>
            <person name="Pangilinan J."/>
            <person name="Park H.-J."/>
            <person name="Ramirez L."/>
            <person name="Alfaro M."/>
            <person name="Sun H."/>
            <person name="Tritt A."/>
            <person name="Yoshinaga Y."/>
            <person name="Zwiers L.-H."/>
            <person name="Turgeon B."/>
            <person name="Goodwin S."/>
            <person name="Spatafora J."/>
            <person name="Crous P."/>
            <person name="Grigoriev I."/>
        </authorList>
    </citation>
    <scope>NUCLEOTIDE SEQUENCE</scope>
    <source>
        <strain evidence="6">CBS 119687</strain>
    </source>
</reference>
<evidence type="ECO:0000256" key="1">
    <source>
        <dbReference type="ARBA" id="ARBA00023016"/>
    </source>
</evidence>
<organism evidence="6 7">
    <name type="scientific">Dothidotthia symphoricarpi CBS 119687</name>
    <dbReference type="NCBI Taxonomy" id="1392245"/>
    <lineage>
        <taxon>Eukaryota</taxon>
        <taxon>Fungi</taxon>
        <taxon>Dikarya</taxon>
        <taxon>Ascomycota</taxon>
        <taxon>Pezizomycotina</taxon>
        <taxon>Dothideomycetes</taxon>
        <taxon>Pleosporomycetidae</taxon>
        <taxon>Pleosporales</taxon>
        <taxon>Dothidotthiaceae</taxon>
        <taxon>Dothidotthia</taxon>
    </lineage>
</organism>
<feature type="region of interest" description="Disordered" evidence="4">
    <location>
        <begin position="218"/>
        <end position="273"/>
    </location>
</feature>
<feature type="compositionally biased region" description="Low complexity" evidence="4">
    <location>
        <begin position="174"/>
        <end position="183"/>
    </location>
</feature>
<evidence type="ECO:0000256" key="2">
    <source>
        <dbReference type="PROSITE-ProRule" id="PRU00285"/>
    </source>
</evidence>